<reference evidence="9" key="1">
    <citation type="journal article" date="2019" name="Int. J. Syst. Evol. Microbiol.">
        <title>The Global Catalogue of Microorganisms (GCM) 10K type strain sequencing project: providing services to taxonomists for standard genome sequencing and annotation.</title>
        <authorList>
            <consortium name="The Broad Institute Genomics Platform"/>
            <consortium name="The Broad Institute Genome Sequencing Center for Infectious Disease"/>
            <person name="Wu L."/>
            <person name="Ma J."/>
        </authorList>
    </citation>
    <scope>NUCLEOTIDE SEQUENCE [LARGE SCALE GENOMIC DNA]</scope>
    <source>
        <strain evidence="9">CCM 320</strain>
    </source>
</reference>
<feature type="transmembrane region" description="Helical" evidence="7">
    <location>
        <begin position="70"/>
        <end position="88"/>
    </location>
</feature>
<feature type="transmembrane region" description="Helical" evidence="7">
    <location>
        <begin position="100"/>
        <end position="118"/>
    </location>
</feature>
<keyword evidence="4 7" id="KW-0812">Transmembrane</keyword>
<proteinExistence type="inferred from homology"/>
<feature type="transmembrane region" description="Helical" evidence="7">
    <location>
        <begin position="37"/>
        <end position="58"/>
    </location>
</feature>
<evidence type="ECO:0000313" key="8">
    <source>
        <dbReference type="EMBL" id="MFC3209680.1"/>
    </source>
</evidence>
<organism evidence="8 9">
    <name type="scientific">Planomicrobium okeanokoites</name>
    <name type="common">Planococcus okeanokoites</name>
    <name type="synonym">Flavobacterium okeanokoites</name>
    <dbReference type="NCBI Taxonomy" id="244"/>
    <lineage>
        <taxon>Bacteria</taxon>
        <taxon>Bacillati</taxon>
        <taxon>Bacillota</taxon>
        <taxon>Bacilli</taxon>
        <taxon>Bacillales</taxon>
        <taxon>Caryophanaceae</taxon>
        <taxon>Planomicrobium</taxon>
    </lineage>
</organism>
<evidence type="ECO:0000256" key="3">
    <source>
        <dbReference type="ARBA" id="ARBA00022448"/>
    </source>
</evidence>
<dbReference type="EMBL" id="JBHRUJ010000001">
    <property type="protein sequence ID" value="MFC3209680.1"/>
    <property type="molecule type" value="Genomic_DNA"/>
</dbReference>
<protein>
    <submittedName>
        <fullName evidence="8">Purine/pyrimidine permease</fullName>
    </submittedName>
</protein>
<accession>A0ABV7KJ68</accession>
<keyword evidence="5 7" id="KW-1133">Transmembrane helix</keyword>
<dbReference type="Pfam" id="PF00860">
    <property type="entry name" value="Xan_ur_permease"/>
    <property type="match status" value="1"/>
</dbReference>
<dbReference type="PANTHER" id="PTHR42810">
    <property type="entry name" value="PURINE PERMEASE C1399.01C-RELATED"/>
    <property type="match status" value="1"/>
</dbReference>
<evidence type="ECO:0000256" key="6">
    <source>
        <dbReference type="ARBA" id="ARBA00023136"/>
    </source>
</evidence>
<feature type="transmembrane region" description="Helical" evidence="7">
    <location>
        <begin position="184"/>
        <end position="203"/>
    </location>
</feature>
<name>A0ABV7KJ68_PLAOK</name>
<feature type="transmembrane region" description="Helical" evidence="7">
    <location>
        <begin position="223"/>
        <end position="246"/>
    </location>
</feature>
<feature type="transmembrane region" description="Helical" evidence="7">
    <location>
        <begin position="315"/>
        <end position="336"/>
    </location>
</feature>
<comment type="similarity">
    <text evidence="2">Belongs to the nucleobase:cation symporter-2 (NCS2) (TC 2.A.40) family.</text>
</comment>
<dbReference type="RefSeq" id="WP_240633605.1">
    <property type="nucleotide sequence ID" value="NZ_JBHRUJ010000001.1"/>
</dbReference>
<evidence type="ECO:0000256" key="1">
    <source>
        <dbReference type="ARBA" id="ARBA00004141"/>
    </source>
</evidence>
<feature type="transmembrane region" description="Helical" evidence="7">
    <location>
        <begin position="371"/>
        <end position="388"/>
    </location>
</feature>
<evidence type="ECO:0000256" key="7">
    <source>
        <dbReference type="SAM" id="Phobius"/>
    </source>
</evidence>
<evidence type="ECO:0000256" key="5">
    <source>
        <dbReference type="ARBA" id="ARBA00022989"/>
    </source>
</evidence>
<dbReference type="PANTHER" id="PTHR42810:SF1">
    <property type="entry name" value="PURINE PERMEASE YWDJ-RELATED"/>
    <property type="match status" value="1"/>
</dbReference>
<dbReference type="NCBIfam" id="NF037981">
    <property type="entry name" value="NCS2_1"/>
    <property type="match status" value="1"/>
</dbReference>
<evidence type="ECO:0000256" key="2">
    <source>
        <dbReference type="ARBA" id="ARBA00008821"/>
    </source>
</evidence>
<keyword evidence="9" id="KW-1185">Reference proteome</keyword>
<dbReference type="InterPro" id="IPR006043">
    <property type="entry name" value="NCS2"/>
</dbReference>
<evidence type="ECO:0000256" key="4">
    <source>
        <dbReference type="ARBA" id="ARBA00022692"/>
    </source>
</evidence>
<feature type="transmembrane region" description="Helical" evidence="7">
    <location>
        <begin position="130"/>
        <end position="151"/>
    </location>
</feature>
<evidence type="ECO:0000313" key="9">
    <source>
        <dbReference type="Proteomes" id="UP001595625"/>
    </source>
</evidence>
<gene>
    <name evidence="8" type="ORF">ACFOEJ_01150</name>
</gene>
<keyword evidence="6 7" id="KW-0472">Membrane</keyword>
<comment type="caution">
    <text evidence="8">The sequence shown here is derived from an EMBL/GenBank/DDBJ whole genome shotgun (WGS) entry which is preliminary data.</text>
</comment>
<comment type="subcellular location">
    <subcellularLocation>
        <location evidence="1">Membrane</location>
        <topology evidence="1">Multi-pass membrane protein</topology>
    </subcellularLocation>
</comment>
<keyword evidence="3" id="KW-0813">Transport</keyword>
<feature type="transmembrane region" description="Helical" evidence="7">
    <location>
        <begin position="157"/>
        <end position="177"/>
    </location>
</feature>
<sequence length="429" mass="46241">MIKNLFGGLQWAVFLLASSIAAPIAIASVFGMDTADTALFVQRTVFVLGVAVLLQAFIGHKMPINEGPAGLWWGIYIVYAGLVGSLYATAENALQALQSGMLYSGVLFIIFAYTGLVGKMRRLFTPTITFVYLLLLVLQISESIMSGLFGITTPAEPVDLVVFMAGIAVVIATFYFMGNKIPWVNRYSVLFAIAAGWLLFLLIGKTESVPFEAGTFISLPKMLVFGPLVWDSGMFVTSLFLTLLLIANMMASMRVMEYLLKNEFGIHQPDRVKQGSVASGLNHIIAGLFSSIGPVPISGAAGFVSATRTPSLKPFIVGGFLVVAISLFPNIMALLAALPAPVAYAVIFAIFTKMVEMAFKELEEEADRMQAYKVSAFGLMIGVGIMFVPQESMAELPGVIASTLSNGLITGTIIAIILEQALIWRKNKK</sequence>
<feature type="transmembrane region" description="Helical" evidence="7">
    <location>
        <begin position="400"/>
        <end position="424"/>
    </location>
</feature>
<dbReference type="Proteomes" id="UP001595625">
    <property type="component" value="Unassembled WGS sequence"/>
</dbReference>